<accession>A0A3E3EA86</accession>
<dbReference type="Proteomes" id="UP000261032">
    <property type="component" value="Unassembled WGS sequence"/>
</dbReference>
<dbReference type="GO" id="GO:0016791">
    <property type="term" value="F:phosphatase activity"/>
    <property type="evidence" value="ECO:0007669"/>
    <property type="project" value="TreeGrafter"/>
</dbReference>
<dbReference type="NCBIfam" id="TIGR01484">
    <property type="entry name" value="HAD-SF-IIB"/>
    <property type="match status" value="1"/>
</dbReference>
<dbReference type="RefSeq" id="WP_117582455.1">
    <property type="nucleotide sequence ID" value="NZ_QUSL01000036.1"/>
</dbReference>
<dbReference type="GO" id="GO:0005829">
    <property type="term" value="C:cytosol"/>
    <property type="evidence" value="ECO:0007669"/>
    <property type="project" value="TreeGrafter"/>
</dbReference>
<dbReference type="InterPro" id="IPR006379">
    <property type="entry name" value="HAD-SF_hydro_IIB"/>
</dbReference>
<evidence type="ECO:0000313" key="2">
    <source>
        <dbReference type="Proteomes" id="UP000261032"/>
    </source>
</evidence>
<organism evidence="1 2">
    <name type="scientific">Thomasclavelia ramosa</name>
    <dbReference type="NCBI Taxonomy" id="1547"/>
    <lineage>
        <taxon>Bacteria</taxon>
        <taxon>Bacillati</taxon>
        <taxon>Bacillota</taxon>
        <taxon>Erysipelotrichia</taxon>
        <taxon>Erysipelotrichales</taxon>
        <taxon>Coprobacillaceae</taxon>
        <taxon>Thomasclavelia</taxon>
    </lineage>
</organism>
<dbReference type="PANTHER" id="PTHR10000">
    <property type="entry name" value="PHOSPHOSERINE PHOSPHATASE"/>
    <property type="match status" value="1"/>
</dbReference>
<proteinExistence type="predicted"/>
<comment type="caution">
    <text evidence="1">The sequence shown here is derived from an EMBL/GenBank/DDBJ whole genome shotgun (WGS) entry which is preliminary data.</text>
</comment>
<reference evidence="1 2" key="1">
    <citation type="submission" date="2018-08" db="EMBL/GenBank/DDBJ databases">
        <title>A genome reference for cultivated species of the human gut microbiota.</title>
        <authorList>
            <person name="Zou Y."/>
            <person name="Xue W."/>
            <person name="Luo G."/>
        </authorList>
    </citation>
    <scope>NUCLEOTIDE SEQUENCE [LARGE SCALE GENOMIC DNA]</scope>
    <source>
        <strain evidence="1 2">OM06-4</strain>
    </source>
</reference>
<dbReference type="InterPro" id="IPR023214">
    <property type="entry name" value="HAD_sf"/>
</dbReference>
<evidence type="ECO:0000313" key="1">
    <source>
        <dbReference type="EMBL" id="RGD79467.1"/>
    </source>
</evidence>
<dbReference type="PANTHER" id="PTHR10000:SF8">
    <property type="entry name" value="HAD SUPERFAMILY HYDROLASE-LIKE, TYPE 3"/>
    <property type="match status" value="1"/>
</dbReference>
<dbReference type="EMBL" id="QUSL01000036">
    <property type="protein sequence ID" value="RGD79467.1"/>
    <property type="molecule type" value="Genomic_DNA"/>
</dbReference>
<dbReference type="NCBIfam" id="TIGR00099">
    <property type="entry name" value="Cof-subfamily"/>
    <property type="match status" value="1"/>
</dbReference>
<dbReference type="GO" id="GO:0000287">
    <property type="term" value="F:magnesium ion binding"/>
    <property type="evidence" value="ECO:0007669"/>
    <property type="project" value="TreeGrafter"/>
</dbReference>
<dbReference type="AlphaFoldDB" id="A0A3E3EA86"/>
<name>A0A3E3EA86_9FIRM</name>
<dbReference type="SUPFAM" id="SSF56784">
    <property type="entry name" value="HAD-like"/>
    <property type="match status" value="1"/>
</dbReference>
<dbReference type="Gene3D" id="3.40.50.1000">
    <property type="entry name" value="HAD superfamily/HAD-like"/>
    <property type="match status" value="1"/>
</dbReference>
<dbReference type="InterPro" id="IPR036412">
    <property type="entry name" value="HAD-like_sf"/>
</dbReference>
<keyword evidence="1" id="KW-0378">Hydrolase</keyword>
<dbReference type="Gene3D" id="3.30.1240.10">
    <property type="match status" value="1"/>
</dbReference>
<dbReference type="Pfam" id="PF08282">
    <property type="entry name" value="Hydrolase_3"/>
    <property type="match status" value="1"/>
</dbReference>
<protein>
    <submittedName>
        <fullName evidence="1">Cof-type HAD-IIB family hydrolase</fullName>
    </submittedName>
</protein>
<gene>
    <name evidence="1" type="ORF">DXB93_16090</name>
</gene>
<sequence length="261" mass="30305">MKKILFCDMDGTIIDLDGLLYPPDKEKVEKLHQAGHLFAFNTGRNYEEALRSTNKLDLYYDYLVLNNGAHIVDRNDQELFKRVISKQAGIDIIEHCLKYDDMWIYFYDGKKTLGYLRGQTYIYDEVGRSIVTNEHDFIKEYPNVEEFDIIAINQDNQQIDKVLKIQKYIDEHYADEAHGTLNMHYLDITPSGCTKGTGISNLVSLLNEDVVSYAIGDSYNDISMFEHADHGYTFNRADELIKKHSDKQVDYLSELIDEMLK</sequence>
<dbReference type="InterPro" id="IPR000150">
    <property type="entry name" value="Cof"/>
</dbReference>